<reference evidence="2 3" key="1">
    <citation type="journal article" date="2013" name="PLoS Genet.">
        <title>Comparative genome structure, secondary metabolite, and effector coding capacity across Cochliobolus pathogens.</title>
        <authorList>
            <person name="Condon B.J."/>
            <person name="Leng Y."/>
            <person name="Wu D."/>
            <person name="Bushley K.E."/>
            <person name="Ohm R.A."/>
            <person name="Otillar R."/>
            <person name="Martin J."/>
            <person name="Schackwitz W."/>
            <person name="Grimwood J."/>
            <person name="MohdZainudin N."/>
            <person name="Xue C."/>
            <person name="Wang R."/>
            <person name="Manning V.A."/>
            <person name="Dhillon B."/>
            <person name="Tu Z.J."/>
            <person name="Steffenson B.J."/>
            <person name="Salamov A."/>
            <person name="Sun H."/>
            <person name="Lowry S."/>
            <person name="LaButti K."/>
            <person name="Han J."/>
            <person name="Copeland A."/>
            <person name="Lindquist E."/>
            <person name="Barry K."/>
            <person name="Schmutz J."/>
            <person name="Baker S.E."/>
            <person name="Ciuffetti L.M."/>
            <person name="Grigoriev I.V."/>
            <person name="Zhong S."/>
            <person name="Turgeon B.G."/>
        </authorList>
    </citation>
    <scope>NUCLEOTIDE SEQUENCE [LARGE SCALE GENOMIC DNA]</scope>
    <source>
        <strain evidence="2 3">26-R-13</strain>
    </source>
</reference>
<gene>
    <name evidence="2" type="ORF">COCCADRAFT_57</name>
</gene>
<feature type="region of interest" description="Disordered" evidence="1">
    <location>
        <begin position="235"/>
        <end position="262"/>
    </location>
</feature>
<dbReference type="RefSeq" id="XP_007706272.1">
    <property type="nucleotide sequence ID" value="XM_007708082.1"/>
</dbReference>
<name>W6Z6J6_COCC2</name>
<dbReference type="OrthoDB" id="10564193at2759"/>
<dbReference type="AlphaFoldDB" id="W6Z6J6"/>
<dbReference type="KEGG" id="bze:COCCADRAFT_57"/>
<dbReference type="GeneID" id="19150175"/>
<sequence>MSDPAPFSSDTAPKMMLIQDLRKELEAAIASANRKPKVYNKTAAILVHFQDDDVKCGIVEDELATTFRDVLGIEKVVRVSLEAEKTGKLIFENIRAFFELHPENQCADDCLDIFVISGHGRRHVDMRDGQVKQHTLLISPFIDTESVNGKDPKTLGTRALDWHFGTSILSHASCDKHWRLRWNPLVTRKPTHPFLKALITTLKKLSTSPFTMADVYVRMQQDRRELQLKHVPFDKKNDEKDPVMFGNSKSKGGNAGSESRPDDLQVLVTTHVDENLSESEVEELKNWFRNTVSSTQRGDYQGGRRLEIASFYLAPRSSNISLESAALQQIRVELRWASDCK</sequence>
<feature type="compositionally biased region" description="Low complexity" evidence="1">
    <location>
        <begin position="246"/>
        <end position="258"/>
    </location>
</feature>
<dbReference type="EMBL" id="KI964537">
    <property type="protein sequence ID" value="EUC39296.1"/>
    <property type="molecule type" value="Genomic_DNA"/>
</dbReference>
<organism evidence="2 3">
    <name type="scientific">Cochliobolus carbonum (strain 26-R-13)</name>
    <name type="common">Maize leaf spot fungus</name>
    <name type="synonym">Bipolaris zeicola</name>
    <dbReference type="NCBI Taxonomy" id="930089"/>
    <lineage>
        <taxon>Eukaryota</taxon>
        <taxon>Fungi</taxon>
        <taxon>Dikarya</taxon>
        <taxon>Ascomycota</taxon>
        <taxon>Pezizomycotina</taxon>
        <taxon>Dothideomycetes</taxon>
        <taxon>Pleosporomycetidae</taxon>
        <taxon>Pleosporales</taxon>
        <taxon>Pleosporineae</taxon>
        <taxon>Pleosporaceae</taxon>
        <taxon>Bipolaris</taxon>
    </lineage>
</organism>
<evidence type="ECO:0000313" key="3">
    <source>
        <dbReference type="Proteomes" id="UP000053841"/>
    </source>
</evidence>
<keyword evidence="3" id="KW-1185">Reference proteome</keyword>
<proteinExistence type="predicted"/>
<dbReference type="Proteomes" id="UP000053841">
    <property type="component" value="Unassembled WGS sequence"/>
</dbReference>
<evidence type="ECO:0000313" key="2">
    <source>
        <dbReference type="EMBL" id="EUC39296.1"/>
    </source>
</evidence>
<protein>
    <submittedName>
        <fullName evidence="2">Uncharacterized protein</fullName>
    </submittedName>
</protein>
<accession>W6Z6J6</accession>
<evidence type="ECO:0000256" key="1">
    <source>
        <dbReference type="SAM" id="MobiDB-lite"/>
    </source>
</evidence>
<dbReference type="HOGENOM" id="CLU_813767_0_0_1"/>